<name>A3VJU1_9RHOB</name>
<dbReference type="STRING" id="314271.RB2654_01760"/>
<keyword evidence="2" id="KW-1185">Reference proteome</keyword>
<dbReference type="OrthoDB" id="9814909at2"/>
<dbReference type="eggNOG" id="COG1562">
    <property type="taxonomic scope" value="Bacteria"/>
</dbReference>
<comment type="caution">
    <text evidence="1">The sequence shown here is derived from an EMBL/GenBank/DDBJ whole genome shotgun (WGS) entry which is preliminary data.</text>
</comment>
<dbReference type="AlphaFoldDB" id="A3VJU1"/>
<dbReference type="RefSeq" id="WP_008328115.1">
    <property type="nucleotide sequence ID" value="NZ_CH902578.1"/>
</dbReference>
<dbReference type="SUPFAM" id="SSF48576">
    <property type="entry name" value="Terpenoid synthases"/>
    <property type="match status" value="1"/>
</dbReference>
<dbReference type="HOGENOM" id="CLU_037269_6_1_5"/>
<evidence type="ECO:0000313" key="2">
    <source>
        <dbReference type="Proteomes" id="UP000002931"/>
    </source>
</evidence>
<dbReference type="Gene3D" id="1.10.600.10">
    <property type="entry name" value="Farnesyl Diphosphate Synthase"/>
    <property type="match status" value="1"/>
</dbReference>
<protein>
    <submittedName>
        <fullName evidence="1">Probable Phytoene/squalene synthetase</fullName>
    </submittedName>
</protein>
<proteinExistence type="predicted"/>
<gene>
    <name evidence="1" type="ORF">RB2654_01760</name>
</gene>
<evidence type="ECO:0000313" key="1">
    <source>
        <dbReference type="EMBL" id="EAQ11447.1"/>
    </source>
</evidence>
<reference evidence="1 2" key="1">
    <citation type="journal article" date="2010" name="J. Bacteriol.">
        <title>Genome sequences of Pelagibaca bermudensis HTCC2601T and Maritimibacter alkaliphilus HTCC2654T, the type strains of two marine Roseobacter genera.</title>
        <authorList>
            <person name="Thrash J.C."/>
            <person name="Cho J.C."/>
            <person name="Ferriera S."/>
            <person name="Johnson J."/>
            <person name="Vergin K.L."/>
            <person name="Giovannoni S.J."/>
        </authorList>
    </citation>
    <scope>NUCLEOTIDE SEQUENCE [LARGE SCALE GENOMIC DNA]</scope>
    <source>
        <strain evidence="1 2">HTCC2654</strain>
    </source>
</reference>
<dbReference type="InterPro" id="IPR002060">
    <property type="entry name" value="Squ/phyt_synthse"/>
</dbReference>
<sequence>MTVQECAEIVERGDPDRLVAAMSAPVPDREVLFPLYAFNLEIARAPWLTQEPLIAEMRLQFWRDVLDEIEQGKTPRAHEVVAPLGAAIHARAIPLAPLRAMIDARRADIAREPFVAPADLWDYINAGAGSLMFASVAALGRTDEAEARVLGRVQGLAAWLEAQPELLAHGWRAFDAGFYPEMIDVALADLRSVRGHDFGKATPAARAASRAGAILKRAKADPDAIIEGRLSESEFARRGRFLWKTLRGRW</sequence>
<dbReference type="Pfam" id="PF00494">
    <property type="entry name" value="SQS_PSY"/>
    <property type="match status" value="1"/>
</dbReference>
<dbReference type="EMBL" id="AAMT01000015">
    <property type="protein sequence ID" value="EAQ11447.1"/>
    <property type="molecule type" value="Genomic_DNA"/>
</dbReference>
<organism evidence="1 2">
    <name type="scientific">Maritimibacter alkaliphilus HTCC2654</name>
    <dbReference type="NCBI Taxonomy" id="314271"/>
    <lineage>
        <taxon>Bacteria</taxon>
        <taxon>Pseudomonadati</taxon>
        <taxon>Pseudomonadota</taxon>
        <taxon>Alphaproteobacteria</taxon>
        <taxon>Rhodobacterales</taxon>
        <taxon>Roseobacteraceae</taxon>
        <taxon>Maritimibacter</taxon>
    </lineage>
</organism>
<dbReference type="InterPro" id="IPR008949">
    <property type="entry name" value="Isoprenoid_synthase_dom_sf"/>
</dbReference>
<accession>A3VJU1</accession>
<dbReference type="Proteomes" id="UP000002931">
    <property type="component" value="Unassembled WGS sequence"/>
</dbReference>